<evidence type="ECO:0000313" key="7">
    <source>
        <dbReference type="EMBL" id="KAB2345500.1"/>
    </source>
</evidence>
<name>A0A6H9YPJ1_9ACTN</name>
<dbReference type="Proteomes" id="UP000468735">
    <property type="component" value="Unassembled WGS sequence"/>
</dbReference>
<dbReference type="Pfam" id="PF07291">
    <property type="entry name" value="MauE"/>
    <property type="match status" value="1"/>
</dbReference>
<keyword evidence="8" id="KW-1185">Reference proteome</keyword>
<evidence type="ECO:0000256" key="5">
    <source>
        <dbReference type="SAM" id="Phobius"/>
    </source>
</evidence>
<accession>A0A6H9YPJ1</accession>
<feature type="domain" description="Methylamine utilisation protein MauE" evidence="6">
    <location>
        <begin position="1"/>
        <end position="139"/>
    </location>
</feature>
<evidence type="ECO:0000313" key="8">
    <source>
        <dbReference type="Proteomes" id="UP000468735"/>
    </source>
</evidence>
<sequence>MEYVAFGARGLICLIFVVSAFGKVRDRAAFTEFTRTTRILLGAALRRREVSRPAATWTGRVVVAAEIAAALLVLFPVTAAAGLGVAAVLLGAFSVAMVAALRGGVSTSCRCFGASTAPIGRRHVVRNVLLICAAVAGLVAASAAGSPPLAGMVITAVAVAVVALLMIRLDDLYELFAAPEAR</sequence>
<evidence type="ECO:0000259" key="6">
    <source>
        <dbReference type="Pfam" id="PF07291"/>
    </source>
</evidence>
<evidence type="ECO:0000256" key="2">
    <source>
        <dbReference type="ARBA" id="ARBA00022692"/>
    </source>
</evidence>
<evidence type="ECO:0000256" key="3">
    <source>
        <dbReference type="ARBA" id="ARBA00022989"/>
    </source>
</evidence>
<feature type="transmembrane region" description="Helical" evidence="5">
    <location>
        <begin position="54"/>
        <end position="75"/>
    </location>
</feature>
<dbReference type="GO" id="GO:0016020">
    <property type="term" value="C:membrane"/>
    <property type="evidence" value="ECO:0007669"/>
    <property type="project" value="UniProtKB-SubCell"/>
</dbReference>
<dbReference type="RefSeq" id="WP_151564430.1">
    <property type="nucleotide sequence ID" value="NZ_WBMT01000013.1"/>
</dbReference>
<organism evidence="7 8">
    <name type="scientific">Actinomadura rudentiformis</name>
    <dbReference type="NCBI Taxonomy" id="359158"/>
    <lineage>
        <taxon>Bacteria</taxon>
        <taxon>Bacillati</taxon>
        <taxon>Actinomycetota</taxon>
        <taxon>Actinomycetes</taxon>
        <taxon>Streptosporangiales</taxon>
        <taxon>Thermomonosporaceae</taxon>
        <taxon>Actinomadura</taxon>
    </lineage>
</organism>
<feature type="transmembrane region" description="Helical" evidence="5">
    <location>
        <begin position="81"/>
        <end position="103"/>
    </location>
</feature>
<dbReference type="AlphaFoldDB" id="A0A6H9YPJ1"/>
<protein>
    <submittedName>
        <fullName evidence="7">Methylamine utilization protein MauE</fullName>
    </submittedName>
</protein>
<feature type="transmembrane region" description="Helical" evidence="5">
    <location>
        <begin position="124"/>
        <end position="143"/>
    </location>
</feature>
<feature type="transmembrane region" description="Helical" evidence="5">
    <location>
        <begin position="6"/>
        <end position="24"/>
    </location>
</feature>
<proteinExistence type="predicted"/>
<keyword evidence="4 5" id="KW-0472">Membrane</keyword>
<gene>
    <name evidence="7" type="ORF">F8566_26415</name>
</gene>
<evidence type="ECO:0000256" key="4">
    <source>
        <dbReference type="ARBA" id="ARBA00023136"/>
    </source>
</evidence>
<dbReference type="OrthoDB" id="3479832at2"/>
<feature type="transmembrane region" description="Helical" evidence="5">
    <location>
        <begin position="149"/>
        <end position="167"/>
    </location>
</feature>
<comment type="subcellular location">
    <subcellularLocation>
        <location evidence="1">Membrane</location>
        <topology evidence="1">Multi-pass membrane protein</topology>
    </subcellularLocation>
</comment>
<keyword evidence="2 5" id="KW-0812">Transmembrane</keyword>
<dbReference type="InterPro" id="IPR009908">
    <property type="entry name" value="Methylamine_util_MauE"/>
</dbReference>
<reference evidence="7 8" key="1">
    <citation type="submission" date="2019-09" db="EMBL/GenBank/DDBJ databases">
        <title>Actinomadura physcomitrii sp. nov., a novel actinomycete isolated from moss [Physcomitrium sphaericum (Ludw) Fuernr].</title>
        <authorList>
            <person name="Zhuang X."/>
            <person name="Liu C."/>
        </authorList>
    </citation>
    <scope>NUCLEOTIDE SEQUENCE [LARGE SCALE GENOMIC DNA]</scope>
    <source>
        <strain evidence="7 8">HMC1</strain>
    </source>
</reference>
<dbReference type="EMBL" id="WBMT01000013">
    <property type="protein sequence ID" value="KAB2345500.1"/>
    <property type="molecule type" value="Genomic_DNA"/>
</dbReference>
<evidence type="ECO:0000256" key="1">
    <source>
        <dbReference type="ARBA" id="ARBA00004141"/>
    </source>
</evidence>
<dbReference type="GO" id="GO:0030416">
    <property type="term" value="P:methylamine metabolic process"/>
    <property type="evidence" value="ECO:0007669"/>
    <property type="project" value="InterPro"/>
</dbReference>
<comment type="caution">
    <text evidence="7">The sequence shown here is derived from an EMBL/GenBank/DDBJ whole genome shotgun (WGS) entry which is preliminary data.</text>
</comment>
<keyword evidence="3 5" id="KW-1133">Transmembrane helix</keyword>